<dbReference type="Proteomes" id="UP001590951">
    <property type="component" value="Unassembled WGS sequence"/>
</dbReference>
<evidence type="ECO:0000256" key="2">
    <source>
        <dbReference type="SAM" id="SignalP"/>
    </source>
</evidence>
<reference evidence="3 4" key="1">
    <citation type="submission" date="2024-09" db="EMBL/GenBank/DDBJ databases">
        <title>Rethinking Asexuality: The Enigmatic Case of Functional Sexual Genes in Lepraria (Stereocaulaceae).</title>
        <authorList>
            <person name="Doellman M."/>
            <person name="Sun Y."/>
            <person name="Barcenas-Pena A."/>
            <person name="Lumbsch H.T."/>
            <person name="Grewe F."/>
        </authorList>
    </citation>
    <scope>NUCLEOTIDE SEQUENCE [LARGE SCALE GENOMIC DNA]</scope>
    <source>
        <strain evidence="3 4">Grewe 0041</strain>
    </source>
</reference>
<accession>A0ABR4AYW5</accession>
<keyword evidence="4" id="KW-1185">Reference proteome</keyword>
<gene>
    <name evidence="3" type="ORF">ABVK25_009875</name>
</gene>
<sequence>MKFTLVVLLSFAITTFALNPFRHSDSPGSKMHHTAGNTSGDCTKCLCITGRFTFSSHHILPRRSHKSDPSISPPSLAPSSNNATINATQPASSQSQLPSWSPAVDTLVTAVFRAVITVLTLFNVNITWRLHAHNAGRRLRGARERIHNARGGWPA</sequence>
<dbReference type="EMBL" id="JBHFEH010000056">
    <property type="protein sequence ID" value="KAL2049891.1"/>
    <property type="molecule type" value="Genomic_DNA"/>
</dbReference>
<organism evidence="3 4">
    <name type="scientific">Lepraria finkii</name>
    <dbReference type="NCBI Taxonomy" id="1340010"/>
    <lineage>
        <taxon>Eukaryota</taxon>
        <taxon>Fungi</taxon>
        <taxon>Dikarya</taxon>
        <taxon>Ascomycota</taxon>
        <taxon>Pezizomycotina</taxon>
        <taxon>Lecanoromycetes</taxon>
        <taxon>OSLEUM clade</taxon>
        <taxon>Lecanoromycetidae</taxon>
        <taxon>Lecanorales</taxon>
        <taxon>Lecanorineae</taxon>
        <taxon>Stereocaulaceae</taxon>
        <taxon>Lepraria</taxon>
    </lineage>
</organism>
<protein>
    <recommendedName>
        <fullName evidence="5">Secreted protein</fullName>
    </recommendedName>
</protein>
<comment type="caution">
    <text evidence="3">The sequence shown here is derived from an EMBL/GenBank/DDBJ whole genome shotgun (WGS) entry which is preliminary data.</text>
</comment>
<evidence type="ECO:0008006" key="5">
    <source>
        <dbReference type="Google" id="ProtNLM"/>
    </source>
</evidence>
<keyword evidence="2" id="KW-0732">Signal</keyword>
<feature type="signal peptide" evidence="2">
    <location>
        <begin position="1"/>
        <end position="17"/>
    </location>
</feature>
<feature type="region of interest" description="Disordered" evidence="1">
    <location>
        <begin position="61"/>
        <end position="99"/>
    </location>
</feature>
<feature type="compositionally biased region" description="Polar residues" evidence="1">
    <location>
        <begin position="81"/>
        <end position="99"/>
    </location>
</feature>
<feature type="chain" id="PRO_5047208347" description="Secreted protein" evidence="2">
    <location>
        <begin position="18"/>
        <end position="155"/>
    </location>
</feature>
<evidence type="ECO:0000313" key="4">
    <source>
        <dbReference type="Proteomes" id="UP001590951"/>
    </source>
</evidence>
<proteinExistence type="predicted"/>
<evidence type="ECO:0000313" key="3">
    <source>
        <dbReference type="EMBL" id="KAL2049891.1"/>
    </source>
</evidence>
<evidence type="ECO:0000256" key="1">
    <source>
        <dbReference type="SAM" id="MobiDB-lite"/>
    </source>
</evidence>
<name>A0ABR4AYW5_9LECA</name>